<feature type="non-terminal residue" evidence="3">
    <location>
        <position position="1"/>
    </location>
</feature>
<keyword evidence="1" id="KW-0812">Transmembrane</keyword>
<feature type="domain" description="Phospholipase/carboxylesterase/thioesterase" evidence="2">
    <location>
        <begin position="78"/>
        <end position="106"/>
    </location>
</feature>
<evidence type="ECO:0000256" key="1">
    <source>
        <dbReference type="SAM" id="Phobius"/>
    </source>
</evidence>
<evidence type="ECO:0000259" key="2">
    <source>
        <dbReference type="Pfam" id="PF02230"/>
    </source>
</evidence>
<keyword evidence="4" id="KW-1185">Reference proteome</keyword>
<dbReference type="Proteomes" id="UP001206925">
    <property type="component" value="Unassembled WGS sequence"/>
</dbReference>
<name>A0AAD5BZK7_AMBAR</name>
<dbReference type="EMBL" id="JAMZMK010010267">
    <property type="protein sequence ID" value="KAI7732260.1"/>
    <property type="molecule type" value="Genomic_DNA"/>
</dbReference>
<protein>
    <recommendedName>
        <fullName evidence="2">Phospholipase/carboxylesterase/thioesterase domain-containing protein</fullName>
    </recommendedName>
</protein>
<dbReference type="Pfam" id="PF02230">
    <property type="entry name" value="Abhydrolase_2"/>
    <property type="match status" value="1"/>
</dbReference>
<sequence length="118" mass="12868">LKPWELACISVNFIALTLSYPSSIAHRNECCFIAPSVIFVVATVAGCISVITNMSFSSPSIGTGSRAARRAFEFGMTYVVKPNGKHQATIVWLHGLGDNGSTQFNFPLTFSIWLCLHQ</sequence>
<comment type="caution">
    <text evidence="3">The sequence shown here is derived from an EMBL/GenBank/DDBJ whole genome shotgun (WGS) entry which is preliminary data.</text>
</comment>
<evidence type="ECO:0000313" key="3">
    <source>
        <dbReference type="EMBL" id="KAI7732260.1"/>
    </source>
</evidence>
<dbReference type="GO" id="GO:0016787">
    <property type="term" value="F:hydrolase activity"/>
    <property type="evidence" value="ECO:0007669"/>
    <property type="project" value="InterPro"/>
</dbReference>
<keyword evidence="1" id="KW-1133">Transmembrane helix</keyword>
<dbReference type="InterPro" id="IPR003140">
    <property type="entry name" value="PLipase/COase/thioEstase"/>
</dbReference>
<proteinExistence type="predicted"/>
<dbReference type="InterPro" id="IPR029058">
    <property type="entry name" value="AB_hydrolase_fold"/>
</dbReference>
<keyword evidence="1" id="KW-0472">Membrane</keyword>
<feature type="transmembrane region" description="Helical" evidence="1">
    <location>
        <begin position="37"/>
        <end position="56"/>
    </location>
</feature>
<reference evidence="3" key="1">
    <citation type="submission" date="2022-06" db="EMBL/GenBank/DDBJ databases">
        <title>Uncovering the hologenomic basis of an extraordinary plant invasion.</title>
        <authorList>
            <person name="Bieker V.C."/>
            <person name="Martin M.D."/>
            <person name="Gilbert T."/>
            <person name="Hodgins K."/>
            <person name="Battlay P."/>
            <person name="Petersen B."/>
            <person name="Wilson J."/>
        </authorList>
    </citation>
    <scope>NUCLEOTIDE SEQUENCE</scope>
    <source>
        <strain evidence="3">AA19_3_7</strain>
        <tissue evidence="3">Leaf</tissue>
    </source>
</reference>
<dbReference type="PANTHER" id="PTHR46234">
    <property type="entry name" value="ALPHA/BETA-HYDROLASES SUPERFAMILY PROTEIN"/>
    <property type="match status" value="1"/>
</dbReference>
<accession>A0AAD5BZK7</accession>
<evidence type="ECO:0000313" key="4">
    <source>
        <dbReference type="Proteomes" id="UP001206925"/>
    </source>
</evidence>
<dbReference type="Gene3D" id="3.40.50.1820">
    <property type="entry name" value="alpha/beta hydrolase"/>
    <property type="match status" value="1"/>
</dbReference>
<gene>
    <name evidence="3" type="ORF">M8C21_028417</name>
</gene>
<dbReference type="AlphaFoldDB" id="A0AAD5BZK7"/>
<organism evidence="3 4">
    <name type="scientific">Ambrosia artemisiifolia</name>
    <name type="common">Common ragweed</name>
    <dbReference type="NCBI Taxonomy" id="4212"/>
    <lineage>
        <taxon>Eukaryota</taxon>
        <taxon>Viridiplantae</taxon>
        <taxon>Streptophyta</taxon>
        <taxon>Embryophyta</taxon>
        <taxon>Tracheophyta</taxon>
        <taxon>Spermatophyta</taxon>
        <taxon>Magnoliopsida</taxon>
        <taxon>eudicotyledons</taxon>
        <taxon>Gunneridae</taxon>
        <taxon>Pentapetalae</taxon>
        <taxon>asterids</taxon>
        <taxon>campanulids</taxon>
        <taxon>Asterales</taxon>
        <taxon>Asteraceae</taxon>
        <taxon>Asteroideae</taxon>
        <taxon>Heliantheae alliance</taxon>
        <taxon>Heliantheae</taxon>
        <taxon>Ambrosia</taxon>
    </lineage>
</organism>